<reference evidence="1 2" key="1">
    <citation type="journal article" date="2021" name="Pathogens">
        <title>Isolation and Characterization of Kingella bonacorsii sp. nov., A Novel Kingella Species Detected in a Stable Periodontitis Subject.</title>
        <authorList>
            <person name="Antezack A."/>
            <person name="Boxberger M."/>
            <person name="Rolland C."/>
            <person name="Monnet-Corti V."/>
            <person name="La Scola B."/>
        </authorList>
    </citation>
    <scope>NUCLEOTIDE SEQUENCE [LARGE SCALE GENOMIC DNA]</scope>
    <source>
        <strain evidence="1 2">Marseille-Q4569</strain>
    </source>
</reference>
<accession>A0ABS1BU40</accession>
<name>A0ABS1BU40_9NEIS</name>
<evidence type="ECO:0000313" key="1">
    <source>
        <dbReference type="EMBL" id="MBK0396814.1"/>
    </source>
</evidence>
<sequence length="55" mass="6165">MGLFIFRLPLNVNMVTEDFARAGGLSLRFAAYREQGKILPRARNGFRLPLSIKAA</sequence>
<gene>
    <name evidence="1" type="ORF">JDW22_09575</name>
</gene>
<comment type="caution">
    <text evidence="1">The sequence shown here is derived from an EMBL/GenBank/DDBJ whole genome shotgun (WGS) entry which is preliminary data.</text>
</comment>
<evidence type="ECO:0000313" key="2">
    <source>
        <dbReference type="Proteomes" id="UP000614058"/>
    </source>
</evidence>
<proteinExistence type="predicted"/>
<protein>
    <submittedName>
        <fullName evidence="1">Uncharacterized protein</fullName>
    </submittedName>
</protein>
<dbReference type="EMBL" id="JAEHNZ010000003">
    <property type="protein sequence ID" value="MBK0396814.1"/>
    <property type="molecule type" value="Genomic_DNA"/>
</dbReference>
<organism evidence="1 2">
    <name type="scientific">Kingella bonacorsii</name>
    <dbReference type="NCBI Taxonomy" id="2796361"/>
    <lineage>
        <taxon>Bacteria</taxon>
        <taxon>Pseudomonadati</taxon>
        <taxon>Pseudomonadota</taxon>
        <taxon>Betaproteobacteria</taxon>
        <taxon>Neisseriales</taxon>
        <taxon>Neisseriaceae</taxon>
        <taxon>Kingella</taxon>
    </lineage>
</organism>
<dbReference type="RefSeq" id="WP_200522873.1">
    <property type="nucleotide sequence ID" value="NZ_JAEHNZ010000003.1"/>
</dbReference>
<keyword evidence="2" id="KW-1185">Reference proteome</keyword>
<dbReference type="Proteomes" id="UP000614058">
    <property type="component" value="Unassembled WGS sequence"/>
</dbReference>